<dbReference type="PROSITE" id="PS51671">
    <property type="entry name" value="ACT"/>
    <property type="match status" value="1"/>
</dbReference>
<accession>A0A940DF24</accession>
<dbReference type="Gene3D" id="3.30.2130.10">
    <property type="entry name" value="VC0802-like"/>
    <property type="match status" value="1"/>
</dbReference>
<name>A0A940DF24_9FIRM</name>
<dbReference type="SUPFAM" id="SSF55021">
    <property type="entry name" value="ACT-like"/>
    <property type="match status" value="2"/>
</dbReference>
<dbReference type="AlphaFoldDB" id="A0A940DF24"/>
<gene>
    <name evidence="2" type="ORF">IAB16_00295</name>
</gene>
<evidence type="ECO:0000313" key="3">
    <source>
        <dbReference type="Proteomes" id="UP000727857"/>
    </source>
</evidence>
<evidence type="ECO:0000313" key="2">
    <source>
        <dbReference type="EMBL" id="MBO8423451.1"/>
    </source>
</evidence>
<dbReference type="InterPro" id="IPR045865">
    <property type="entry name" value="ACT-like_dom_sf"/>
</dbReference>
<reference evidence="2" key="2">
    <citation type="journal article" date="2021" name="PeerJ">
        <title>Extensive microbial diversity within the chicken gut microbiome revealed by metagenomics and culture.</title>
        <authorList>
            <person name="Gilroy R."/>
            <person name="Ravi A."/>
            <person name="Getino M."/>
            <person name="Pursley I."/>
            <person name="Horton D.L."/>
            <person name="Alikhan N.F."/>
            <person name="Baker D."/>
            <person name="Gharbi K."/>
            <person name="Hall N."/>
            <person name="Watson M."/>
            <person name="Adriaenssens E.M."/>
            <person name="Foster-Nyarko E."/>
            <person name="Jarju S."/>
            <person name="Secka A."/>
            <person name="Antonio M."/>
            <person name="Oren A."/>
            <person name="Chaudhuri R.R."/>
            <person name="La Ragione R."/>
            <person name="Hildebrand F."/>
            <person name="Pallen M.J."/>
        </authorList>
    </citation>
    <scope>NUCLEOTIDE SEQUENCE</scope>
    <source>
        <strain evidence="2">517</strain>
    </source>
</reference>
<feature type="domain" description="ACT" evidence="1">
    <location>
        <begin position="71"/>
        <end position="140"/>
    </location>
</feature>
<organism evidence="2 3">
    <name type="scientific">Candidatus Stercoripulliclostridium pullicola</name>
    <dbReference type="NCBI Taxonomy" id="2840953"/>
    <lineage>
        <taxon>Bacteria</taxon>
        <taxon>Bacillati</taxon>
        <taxon>Bacillota</taxon>
        <taxon>Clostridia</taxon>
        <taxon>Eubacteriales</taxon>
        <taxon>Candidatus Stercoripulliclostridium</taxon>
    </lineage>
</organism>
<dbReference type="EMBL" id="JADINF010000006">
    <property type="protein sequence ID" value="MBO8423451.1"/>
    <property type="molecule type" value="Genomic_DNA"/>
</dbReference>
<reference evidence="2" key="1">
    <citation type="submission" date="2020-10" db="EMBL/GenBank/DDBJ databases">
        <authorList>
            <person name="Gilroy R."/>
        </authorList>
    </citation>
    <scope>NUCLEOTIDE SEQUENCE</scope>
    <source>
        <strain evidence="2">517</strain>
    </source>
</reference>
<dbReference type="InterPro" id="IPR045739">
    <property type="entry name" value="ACT_dom_pair"/>
</dbReference>
<dbReference type="PANTHER" id="PTHR40099:SF1">
    <property type="entry name" value="ACETOLACTATE SYNTHASE, SMALL SUBUNIT"/>
    <property type="match status" value="1"/>
</dbReference>
<dbReference type="Pfam" id="PF19571">
    <property type="entry name" value="ACT_8"/>
    <property type="match status" value="1"/>
</dbReference>
<dbReference type="Proteomes" id="UP000727857">
    <property type="component" value="Unassembled WGS sequence"/>
</dbReference>
<comment type="caution">
    <text evidence="2">The sequence shown here is derived from an EMBL/GenBank/DDBJ whole genome shotgun (WGS) entry which is preliminary data.</text>
</comment>
<dbReference type="InterPro" id="IPR002912">
    <property type="entry name" value="ACT_dom"/>
</dbReference>
<evidence type="ECO:0000259" key="1">
    <source>
        <dbReference type="PROSITE" id="PS51671"/>
    </source>
</evidence>
<proteinExistence type="predicted"/>
<protein>
    <submittedName>
        <fullName evidence="2">Amino acid-binding protein</fullName>
    </submittedName>
</protein>
<sequence>MLVNQIAVFLENRNGRICEFSRVLKEANINIQAMSIADTMEYGILRAITDDNAKAIEVLRANGFNTASTDLIGFKVEDRPGEMYKVLDILDKHNINIAYLYSFARAGAEKAVILLKVDDNEATKKILADNGINLIEENIL</sequence>
<dbReference type="PANTHER" id="PTHR40099">
    <property type="entry name" value="ACETOLACTATE SYNTHASE, SMALL SUBUNIT"/>
    <property type="match status" value="1"/>
</dbReference>